<gene>
    <name evidence="2" type="ORF">O181_102490</name>
</gene>
<reference evidence="2" key="1">
    <citation type="submission" date="2021-03" db="EMBL/GenBank/DDBJ databases">
        <title>Draft genome sequence of rust myrtle Austropuccinia psidii MF-1, a brazilian biotype.</title>
        <authorList>
            <person name="Quecine M.C."/>
            <person name="Pachon D.M.R."/>
            <person name="Bonatelli M.L."/>
            <person name="Correr F.H."/>
            <person name="Franceschini L.M."/>
            <person name="Leite T.F."/>
            <person name="Margarido G.R.A."/>
            <person name="Almeida C.A."/>
            <person name="Ferrarezi J.A."/>
            <person name="Labate C.A."/>
        </authorList>
    </citation>
    <scope>NUCLEOTIDE SEQUENCE</scope>
    <source>
        <strain evidence="2">MF-1</strain>
    </source>
</reference>
<dbReference type="AlphaFoldDB" id="A0A9Q3PIT4"/>
<evidence type="ECO:0000313" key="2">
    <source>
        <dbReference type="EMBL" id="MBW0562775.1"/>
    </source>
</evidence>
<accession>A0A9Q3PIT4</accession>
<dbReference type="PANTHER" id="PTHR19303">
    <property type="entry name" value="TRANSPOSON"/>
    <property type="match status" value="1"/>
</dbReference>
<evidence type="ECO:0000259" key="1">
    <source>
        <dbReference type="Pfam" id="PF03184"/>
    </source>
</evidence>
<dbReference type="OrthoDB" id="2507440at2759"/>
<proteinExistence type="predicted"/>
<keyword evidence="3" id="KW-1185">Reference proteome</keyword>
<name>A0A9Q3PIT4_9BASI</name>
<protein>
    <recommendedName>
        <fullName evidence="1">DDE-1 domain-containing protein</fullName>
    </recommendedName>
</protein>
<dbReference type="GO" id="GO:0005634">
    <property type="term" value="C:nucleus"/>
    <property type="evidence" value="ECO:0007669"/>
    <property type="project" value="TreeGrafter"/>
</dbReference>
<evidence type="ECO:0000313" key="3">
    <source>
        <dbReference type="Proteomes" id="UP000765509"/>
    </source>
</evidence>
<dbReference type="InterPro" id="IPR050863">
    <property type="entry name" value="CenT-Element_Derived"/>
</dbReference>
<dbReference type="GO" id="GO:0003677">
    <property type="term" value="F:DNA binding"/>
    <property type="evidence" value="ECO:0007669"/>
    <property type="project" value="TreeGrafter"/>
</dbReference>
<dbReference type="PANTHER" id="PTHR19303:SF73">
    <property type="entry name" value="PROTEIN PDC2"/>
    <property type="match status" value="1"/>
</dbReference>
<dbReference type="Proteomes" id="UP000765509">
    <property type="component" value="Unassembled WGS sequence"/>
</dbReference>
<sequence length="143" mass="16512">MPPDKGLASSHHHGFKMNKTLMMIALTCNATGQEHLPILFIGMYECPQCFNKNYGFQLGYQYCFNSKAWMDRKIFQKGLIRWNNELREKQHKVLFLLDNFKGHEIPPEGVSNINVVFFLPNLTPYVQPLDAGIIRTSKAGYCR</sequence>
<feature type="domain" description="DDE-1" evidence="1">
    <location>
        <begin position="24"/>
        <end position="141"/>
    </location>
</feature>
<dbReference type="EMBL" id="AVOT02073157">
    <property type="protein sequence ID" value="MBW0562775.1"/>
    <property type="molecule type" value="Genomic_DNA"/>
</dbReference>
<organism evidence="2 3">
    <name type="scientific">Austropuccinia psidii MF-1</name>
    <dbReference type="NCBI Taxonomy" id="1389203"/>
    <lineage>
        <taxon>Eukaryota</taxon>
        <taxon>Fungi</taxon>
        <taxon>Dikarya</taxon>
        <taxon>Basidiomycota</taxon>
        <taxon>Pucciniomycotina</taxon>
        <taxon>Pucciniomycetes</taxon>
        <taxon>Pucciniales</taxon>
        <taxon>Sphaerophragmiaceae</taxon>
        <taxon>Austropuccinia</taxon>
    </lineage>
</organism>
<dbReference type="Pfam" id="PF03184">
    <property type="entry name" value="DDE_1"/>
    <property type="match status" value="1"/>
</dbReference>
<comment type="caution">
    <text evidence="2">The sequence shown here is derived from an EMBL/GenBank/DDBJ whole genome shotgun (WGS) entry which is preliminary data.</text>
</comment>
<dbReference type="InterPro" id="IPR004875">
    <property type="entry name" value="DDE_SF_endonuclease_dom"/>
</dbReference>